<organism evidence="2">
    <name type="scientific">Aquarana catesbeiana</name>
    <name type="common">American bullfrog</name>
    <name type="synonym">Rana catesbeiana</name>
    <dbReference type="NCBI Taxonomy" id="8400"/>
    <lineage>
        <taxon>Eukaryota</taxon>
        <taxon>Metazoa</taxon>
        <taxon>Chordata</taxon>
        <taxon>Craniata</taxon>
        <taxon>Vertebrata</taxon>
        <taxon>Euteleostomi</taxon>
        <taxon>Amphibia</taxon>
        <taxon>Batrachia</taxon>
        <taxon>Anura</taxon>
        <taxon>Neobatrachia</taxon>
        <taxon>Ranoidea</taxon>
        <taxon>Ranidae</taxon>
        <taxon>Aquarana</taxon>
    </lineage>
</organism>
<evidence type="ECO:0000313" key="2">
    <source>
        <dbReference type="EMBL" id="PIO32866.1"/>
    </source>
</evidence>
<feature type="region of interest" description="Disordered" evidence="1">
    <location>
        <begin position="1"/>
        <end position="24"/>
    </location>
</feature>
<reference evidence="2" key="1">
    <citation type="submission" date="2017-08" db="EMBL/GenBank/DDBJ databases">
        <title>Assembly of the North American Bullfrog Genome.</title>
        <authorList>
            <person name="Warren R.L."/>
            <person name="Vandervalk B.P."/>
            <person name="Kucuk E."/>
            <person name="Birol I."/>
            <person name="Helbing C."/>
            <person name="Pandoh P."/>
            <person name="Behsaz B."/>
            <person name="Mohamadi H."/>
            <person name="Chu J."/>
            <person name="Jackman S."/>
            <person name="Hammond S.A."/>
            <person name="Veldhoen N."/>
            <person name="Kirk H."/>
            <person name="Zhao Y."/>
            <person name="Coope R."/>
            <person name="Pleasance S."/>
            <person name="Moore R."/>
            <person name="Holt R."/>
        </authorList>
    </citation>
    <scope>NUCLEOTIDE SEQUENCE</scope>
    <source>
        <strain evidence="2">Bruno</strain>
        <tissue evidence="2">Liver</tissue>
    </source>
</reference>
<dbReference type="AlphaFoldDB" id="A0A2G9RY80"/>
<accession>A0A2G9RY80</accession>
<protein>
    <submittedName>
        <fullName evidence="2">Uncharacterized protein</fullName>
    </submittedName>
</protein>
<name>A0A2G9RY80_AQUCT</name>
<evidence type="ECO:0000256" key="1">
    <source>
        <dbReference type="SAM" id="MobiDB-lite"/>
    </source>
</evidence>
<gene>
    <name evidence="2" type="ORF">AB205_0129960</name>
</gene>
<proteinExistence type="predicted"/>
<feature type="compositionally biased region" description="Polar residues" evidence="1">
    <location>
        <begin position="10"/>
        <end position="20"/>
    </location>
</feature>
<sequence>MEEIPVAQTHLGSSSMTENLFLTPRSPRDLANECEHGLRQSWPVTAQKFELLPKVPTVFVSESSGELLSSRTMDEPKAQDTHCTRYNTMWMAKGKGGEQVLSISNAEVSPSINTNR</sequence>
<dbReference type="EMBL" id="KV927881">
    <property type="protein sequence ID" value="PIO32866.1"/>
    <property type="molecule type" value="Genomic_DNA"/>
</dbReference>
<dbReference type="OrthoDB" id="9909019at2759"/>